<evidence type="ECO:0000256" key="1">
    <source>
        <dbReference type="SAM" id="Coils"/>
    </source>
</evidence>
<dbReference type="SUPFAM" id="SSF47095">
    <property type="entry name" value="HMG-box"/>
    <property type="match status" value="1"/>
</dbReference>
<dbReference type="InterPro" id="IPR036910">
    <property type="entry name" value="HMG_box_dom_sf"/>
</dbReference>
<evidence type="ECO:0000313" key="3">
    <source>
        <dbReference type="Proteomes" id="UP000188268"/>
    </source>
</evidence>
<accession>A0A1R3GNX7</accession>
<feature type="coiled-coil region" evidence="1">
    <location>
        <begin position="95"/>
        <end position="122"/>
    </location>
</feature>
<dbReference type="STRING" id="210143.A0A1R3GNX7"/>
<keyword evidence="1" id="KW-0175">Coiled coil</keyword>
<dbReference type="Gramene" id="OMO59762">
    <property type="protein sequence ID" value="OMO59762"/>
    <property type="gene ID" value="CCACVL1_24624"/>
</dbReference>
<organism evidence="2 3">
    <name type="scientific">Corchorus capsularis</name>
    <name type="common">Jute</name>
    <dbReference type="NCBI Taxonomy" id="210143"/>
    <lineage>
        <taxon>Eukaryota</taxon>
        <taxon>Viridiplantae</taxon>
        <taxon>Streptophyta</taxon>
        <taxon>Embryophyta</taxon>
        <taxon>Tracheophyta</taxon>
        <taxon>Spermatophyta</taxon>
        <taxon>Magnoliopsida</taxon>
        <taxon>eudicotyledons</taxon>
        <taxon>Gunneridae</taxon>
        <taxon>Pentapetalae</taxon>
        <taxon>rosids</taxon>
        <taxon>malvids</taxon>
        <taxon>Malvales</taxon>
        <taxon>Malvaceae</taxon>
        <taxon>Grewioideae</taxon>
        <taxon>Apeibeae</taxon>
        <taxon>Corchorus</taxon>
    </lineage>
</organism>
<evidence type="ECO:0008006" key="4">
    <source>
        <dbReference type="Google" id="ProtNLM"/>
    </source>
</evidence>
<keyword evidence="3" id="KW-1185">Reference proteome</keyword>
<comment type="caution">
    <text evidence="2">The sequence shown here is derived from an EMBL/GenBank/DDBJ whole genome shotgun (WGS) entry which is preliminary data.</text>
</comment>
<dbReference type="Proteomes" id="UP000188268">
    <property type="component" value="Unassembled WGS sequence"/>
</dbReference>
<sequence length="124" mass="14286">MVKMTMNACITDGLPLAKGLDDGRDLKDANMYKQQGWKGKFLSKERTPLYCNDDEGTKGFIKSYKELFQISESSKPGWTIKLNSKLSEEEKNVWNMKATEAMEAYRKELEEYNKSAADQENQQQ</sequence>
<reference evidence="2 3" key="1">
    <citation type="submission" date="2013-09" db="EMBL/GenBank/DDBJ databases">
        <title>Corchorus capsularis genome sequencing.</title>
        <authorList>
            <person name="Alam M."/>
            <person name="Haque M.S."/>
            <person name="Islam M.S."/>
            <person name="Emdad E.M."/>
            <person name="Islam M.M."/>
            <person name="Ahmed B."/>
            <person name="Halim A."/>
            <person name="Hossen Q.M.M."/>
            <person name="Hossain M.Z."/>
            <person name="Ahmed R."/>
            <person name="Khan M.M."/>
            <person name="Islam R."/>
            <person name="Rashid M.M."/>
            <person name="Khan S.A."/>
            <person name="Rahman M.S."/>
            <person name="Alam M."/>
        </authorList>
    </citation>
    <scope>NUCLEOTIDE SEQUENCE [LARGE SCALE GENOMIC DNA]</scope>
    <source>
        <strain evidence="3">cv. CVL-1</strain>
        <tissue evidence="2">Whole seedling</tissue>
    </source>
</reference>
<dbReference type="OrthoDB" id="1744851at2759"/>
<proteinExistence type="predicted"/>
<dbReference type="Gene3D" id="1.10.30.10">
    <property type="entry name" value="High mobility group box domain"/>
    <property type="match status" value="1"/>
</dbReference>
<gene>
    <name evidence="2" type="ORF">CCACVL1_24624</name>
</gene>
<name>A0A1R3GNX7_COCAP</name>
<evidence type="ECO:0000313" key="2">
    <source>
        <dbReference type="EMBL" id="OMO59762.1"/>
    </source>
</evidence>
<protein>
    <recommendedName>
        <fullName evidence="4">HMG box domain-containing protein</fullName>
    </recommendedName>
</protein>
<dbReference type="AlphaFoldDB" id="A0A1R3GNX7"/>
<dbReference type="EMBL" id="AWWV01013866">
    <property type="protein sequence ID" value="OMO59762.1"/>
    <property type="molecule type" value="Genomic_DNA"/>
</dbReference>